<dbReference type="PANTHER" id="PTHR43031">
    <property type="entry name" value="FAD-DEPENDENT OXIDOREDUCTASE"/>
    <property type="match status" value="1"/>
</dbReference>
<evidence type="ECO:0000259" key="1">
    <source>
        <dbReference type="PROSITE" id="PS50206"/>
    </source>
</evidence>
<dbReference type="Pfam" id="PF00581">
    <property type="entry name" value="Rhodanese"/>
    <property type="match status" value="2"/>
</dbReference>
<dbReference type="InterPro" id="IPR050229">
    <property type="entry name" value="GlpE_sulfurtransferase"/>
</dbReference>
<dbReference type="PROSITE" id="PS50206">
    <property type="entry name" value="RHODANESE_3"/>
    <property type="match status" value="2"/>
</dbReference>
<comment type="caution">
    <text evidence="2">The sequence shown here is derived from an EMBL/GenBank/DDBJ whole genome shotgun (WGS) entry which is preliminary data.</text>
</comment>
<dbReference type="EMBL" id="JAEILH010000016">
    <property type="protein sequence ID" value="MBI6624307.1"/>
    <property type="molecule type" value="Genomic_DNA"/>
</dbReference>
<feature type="domain" description="Rhodanese" evidence="1">
    <location>
        <begin position="51"/>
        <end position="135"/>
    </location>
</feature>
<dbReference type="RefSeq" id="WP_198712338.1">
    <property type="nucleotide sequence ID" value="NZ_JAEILH010000016.1"/>
</dbReference>
<dbReference type="CDD" id="cd00158">
    <property type="entry name" value="RHOD"/>
    <property type="match status" value="2"/>
</dbReference>
<dbReference type="FunFam" id="3.40.250.10:FF:000049">
    <property type="entry name" value="Phage shock protein E"/>
    <property type="match status" value="1"/>
</dbReference>
<feature type="domain" description="Rhodanese" evidence="1">
    <location>
        <begin position="149"/>
        <end position="236"/>
    </location>
</feature>
<reference evidence="2" key="1">
    <citation type="submission" date="2020-12" db="EMBL/GenBank/DDBJ databases">
        <title>Comparative genomic insights into the epidemiology and virulence of plant pathogenic Pseudomonads from Turkey.</title>
        <authorList>
            <person name="Dillon M."/>
            <person name="Ruiz-Bedoya T."/>
            <person name="Bendalovic-Torma C."/>
            <person name="Guttman K.M."/>
            <person name="Kwak H."/>
            <person name="Middleton M.A."/>
            <person name="Wang P.W."/>
            <person name="Horuz S."/>
            <person name="Aysan Y."/>
            <person name="Guttman D.S."/>
        </authorList>
    </citation>
    <scope>NUCLEOTIDE SEQUENCE</scope>
    <source>
        <strain evidence="2">S5_IA_3a</strain>
    </source>
</reference>
<sequence length="236" mass="25768">MPVAAGLGTHQPDRRLRLAAEPQAGGREVQAATVARKTLAYDFFRILRAPLDLRSILAFGGGHVPGAINIALRNEFVNWAGWMLDGTRPILLVGESADDVHEAVTQLYRIGLDDIKGYLRNGMTDWQNAALPLESIGEWSVHELDRKRNDSDVMLLDVRSPAEYEAGHIPDAHHAFVAHIDTALANLNRDKTIATYCGSGYRASIAASILKKNGFKKVVNVPGSWAAWRAADLPVA</sequence>
<protein>
    <recommendedName>
        <fullName evidence="1">Rhodanese domain-containing protein</fullName>
    </recommendedName>
</protein>
<evidence type="ECO:0000313" key="2">
    <source>
        <dbReference type="EMBL" id="MBI6624307.1"/>
    </source>
</evidence>
<dbReference type="AlphaFoldDB" id="A0A8I1E3I3"/>
<name>A0A8I1E3I3_9PSED</name>
<accession>A0A8I1E3I3</accession>
<dbReference type="InterPro" id="IPR036873">
    <property type="entry name" value="Rhodanese-like_dom_sf"/>
</dbReference>
<dbReference type="Gene3D" id="3.40.250.10">
    <property type="entry name" value="Rhodanese-like domain"/>
    <property type="match status" value="2"/>
</dbReference>
<dbReference type="SMART" id="SM00450">
    <property type="entry name" value="RHOD"/>
    <property type="match status" value="2"/>
</dbReference>
<gene>
    <name evidence="2" type="ORF">YA0853_11555</name>
</gene>
<evidence type="ECO:0000313" key="3">
    <source>
        <dbReference type="Proteomes" id="UP000645865"/>
    </source>
</evidence>
<dbReference type="SUPFAM" id="SSF52821">
    <property type="entry name" value="Rhodanese/Cell cycle control phosphatase"/>
    <property type="match status" value="2"/>
</dbReference>
<proteinExistence type="predicted"/>
<dbReference type="InterPro" id="IPR001763">
    <property type="entry name" value="Rhodanese-like_dom"/>
</dbReference>
<dbReference type="PANTHER" id="PTHR43031:SF1">
    <property type="entry name" value="PYRIDINE NUCLEOTIDE-DISULPHIDE OXIDOREDUCTASE"/>
    <property type="match status" value="1"/>
</dbReference>
<dbReference type="Proteomes" id="UP000645865">
    <property type="component" value="Unassembled WGS sequence"/>
</dbReference>
<organism evidence="2 3">
    <name type="scientific">Pseudomonas rhodesiae</name>
    <dbReference type="NCBI Taxonomy" id="76760"/>
    <lineage>
        <taxon>Bacteria</taxon>
        <taxon>Pseudomonadati</taxon>
        <taxon>Pseudomonadota</taxon>
        <taxon>Gammaproteobacteria</taxon>
        <taxon>Pseudomonadales</taxon>
        <taxon>Pseudomonadaceae</taxon>
        <taxon>Pseudomonas</taxon>
    </lineage>
</organism>